<evidence type="ECO:0000313" key="3">
    <source>
        <dbReference type="Proteomes" id="UP001595748"/>
    </source>
</evidence>
<keyword evidence="3" id="KW-1185">Reference proteome</keyword>
<comment type="caution">
    <text evidence="2">The sequence shown here is derived from an EMBL/GenBank/DDBJ whole genome shotgun (WGS) entry which is preliminary data.</text>
</comment>
<evidence type="ECO:0000313" key="2">
    <source>
        <dbReference type="EMBL" id="MFC3861179.1"/>
    </source>
</evidence>
<reference evidence="3" key="1">
    <citation type="journal article" date="2019" name="Int. J. Syst. Evol. Microbiol.">
        <title>The Global Catalogue of Microorganisms (GCM) 10K type strain sequencing project: providing services to taxonomists for standard genome sequencing and annotation.</title>
        <authorList>
            <consortium name="The Broad Institute Genomics Platform"/>
            <consortium name="The Broad Institute Genome Sequencing Center for Infectious Disease"/>
            <person name="Wu L."/>
            <person name="Ma J."/>
        </authorList>
    </citation>
    <scope>NUCLEOTIDE SEQUENCE [LARGE SCALE GENOMIC DNA]</scope>
    <source>
        <strain evidence="3">CCTCC AB 2013263</strain>
    </source>
</reference>
<sequence length="296" mass="33004">MTLVDPEGVHEVARSLLLRAGVTAPPTPVDDLVVCTGLTLSAHISLDARNAEHFAAILNVDDLRSALRKAMGILNRRTGEIYTNAAMTPAKNNFVILHEVGHQALPWQRGLAMHYDDDATLSDETVSVFEREANLFAADTLFQLERFATDAADLPLGLPAVLELAKRYRASVHASLRRYVESSSTPCFVFVLSNQPVVRATTAMYPVVATHESPAFTLRFPTWTRPRYLPMAHPMFSHVSQGKRIDMEHAEFTLVEDCIAHDTIAHIINNGHHLLVLLIPQHITGRARRRIVQTRR</sequence>
<dbReference type="EMBL" id="JBHRZF010000131">
    <property type="protein sequence ID" value="MFC3861179.1"/>
    <property type="molecule type" value="Genomic_DNA"/>
</dbReference>
<gene>
    <name evidence="2" type="ORF">ACFOPQ_10455</name>
</gene>
<organism evidence="2 3">
    <name type="scientific">Deinococcus antarcticus</name>
    <dbReference type="NCBI Taxonomy" id="1298767"/>
    <lineage>
        <taxon>Bacteria</taxon>
        <taxon>Thermotogati</taxon>
        <taxon>Deinococcota</taxon>
        <taxon>Deinococci</taxon>
        <taxon>Deinococcales</taxon>
        <taxon>Deinococcaceae</taxon>
        <taxon>Deinococcus</taxon>
    </lineage>
</organism>
<accession>A0ABV8A748</accession>
<dbReference type="Gene3D" id="1.10.10.2910">
    <property type="match status" value="1"/>
</dbReference>
<protein>
    <submittedName>
        <fullName evidence="2">ImmA/IrrE family metallo-endopeptidase</fullName>
    </submittedName>
</protein>
<evidence type="ECO:0000259" key="1">
    <source>
        <dbReference type="Pfam" id="PF06114"/>
    </source>
</evidence>
<dbReference type="RefSeq" id="WP_380077820.1">
    <property type="nucleotide sequence ID" value="NZ_JBHRZF010000131.1"/>
</dbReference>
<proteinExistence type="predicted"/>
<dbReference type="Proteomes" id="UP001595748">
    <property type="component" value="Unassembled WGS sequence"/>
</dbReference>
<dbReference type="Pfam" id="PF06114">
    <property type="entry name" value="Peptidase_M78"/>
    <property type="match status" value="1"/>
</dbReference>
<dbReference type="InterPro" id="IPR010359">
    <property type="entry name" value="IrrE_HExxH"/>
</dbReference>
<feature type="domain" description="IrrE N-terminal-like" evidence="1">
    <location>
        <begin position="76"/>
        <end position="177"/>
    </location>
</feature>
<name>A0ABV8A748_9DEIO</name>